<gene>
    <name evidence="1" type="ORF">AVEN_127799_1</name>
</gene>
<accession>A0A4Y2DRW3</accession>
<evidence type="ECO:0000313" key="2">
    <source>
        <dbReference type="Proteomes" id="UP000499080"/>
    </source>
</evidence>
<dbReference type="EMBL" id="BGPR01000402">
    <property type="protein sequence ID" value="GBM18345.1"/>
    <property type="molecule type" value="Genomic_DNA"/>
</dbReference>
<proteinExistence type="predicted"/>
<comment type="caution">
    <text evidence="1">The sequence shown here is derived from an EMBL/GenBank/DDBJ whole genome shotgun (WGS) entry which is preliminary data.</text>
</comment>
<dbReference type="AlphaFoldDB" id="A0A4Y2DRW3"/>
<protein>
    <submittedName>
        <fullName evidence="1">Uncharacterized protein</fullName>
    </submittedName>
</protein>
<dbReference type="Proteomes" id="UP000499080">
    <property type="component" value="Unassembled WGS sequence"/>
</dbReference>
<organism evidence="1 2">
    <name type="scientific">Araneus ventricosus</name>
    <name type="common">Orbweaver spider</name>
    <name type="synonym">Epeira ventricosa</name>
    <dbReference type="NCBI Taxonomy" id="182803"/>
    <lineage>
        <taxon>Eukaryota</taxon>
        <taxon>Metazoa</taxon>
        <taxon>Ecdysozoa</taxon>
        <taxon>Arthropoda</taxon>
        <taxon>Chelicerata</taxon>
        <taxon>Arachnida</taxon>
        <taxon>Araneae</taxon>
        <taxon>Araneomorphae</taxon>
        <taxon>Entelegynae</taxon>
        <taxon>Araneoidea</taxon>
        <taxon>Araneidae</taxon>
        <taxon>Araneus</taxon>
    </lineage>
</organism>
<reference evidence="1 2" key="1">
    <citation type="journal article" date="2019" name="Sci. Rep.">
        <title>Orb-weaving spider Araneus ventricosus genome elucidates the spidroin gene catalogue.</title>
        <authorList>
            <person name="Kono N."/>
            <person name="Nakamura H."/>
            <person name="Ohtoshi R."/>
            <person name="Moran D.A.P."/>
            <person name="Shinohara A."/>
            <person name="Yoshida Y."/>
            <person name="Fujiwara M."/>
            <person name="Mori M."/>
            <person name="Tomita M."/>
            <person name="Arakawa K."/>
        </authorList>
    </citation>
    <scope>NUCLEOTIDE SEQUENCE [LARGE SCALE GENOMIC DNA]</scope>
</reference>
<keyword evidence="2" id="KW-1185">Reference proteome</keyword>
<sequence length="144" mass="16495">MEANDPTTLATNLVAILVSWRKFWRLRRQNKSPQKCWNFLDISIRGGDIQNLLDDDVTSCQGRYKNRGVAEMRQSFLNVCGVRRISLETCSRCELVSCEILSSIVHSIDVIDSDLLSTCTANLCKCCFYCHLRFVFSGIFQNKM</sequence>
<evidence type="ECO:0000313" key="1">
    <source>
        <dbReference type="EMBL" id="GBM18345.1"/>
    </source>
</evidence>
<name>A0A4Y2DRW3_ARAVE</name>